<dbReference type="EMBL" id="ON366410">
    <property type="protein sequence ID" value="USL89229.1"/>
    <property type="molecule type" value="Genomic_DNA"/>
</dbReference>
<keyword evidence="2" id="KW-1185">Reference proteome</keyword>
<sequence length="50" mass="5911">MVTIYILENGTYYPVEVEVINKTEYSIKFKTKRGKIRTEPLTKVKFERGV</sequence>
<protein>
    <submittedName>
        <fullName evidence="1">Uncharacterized protein</fullName>
    </submittedName>
</protein>
<dbReference type="Proteomes" id="UP001214971">
    <property type="component" value="Segment"/>
</dbReference>
<gene>
    <name evidence="1" type="ORF">vBBceSLY1_00010</name>
</gene>
<proteinExistence type="predicted"/>
<organism evidence="1 2">
    <name type="scientific">Bacillus phage vB_BceS_LY1</name>
    <dbReference type="NCBI Taxonomy" id="2950459"/>
    <lineage>
        <taxon>Viruses</taxon>
        <taxon>Duplodnaviria</taxon>
        <taxon>Heunggongvirae</taxon>
        <taxon>Uroviricota</taxon>
        <taxon>Caudoviricetes</taxon>
        <taxon>Gutmannvirinae</taxon>
        <taxon>Layangavirus</taxon>
        <taxon>Layangavirus LY1</taxon>
    </lineage>
</organism>
<evidence type="ECO:0000313" key="2">
    <source>
        <dbReference type="Proteomes" id="UP001214971"/>
    </source>
</evidence>
<accession>A0A9Y1CV96</accession>
<name>A0A9Y1CV96_9CAUD</name>
<evidence type="ECO:0000313" key="1">
    <source>
        <dbReference type="EMBL" id="USL89229.1"/>
    </source>
</evidence>
<reference evidence="1" key="1">
    <citation type="submission" date="2022-04" db="EMBL/GenBank/DDBJ databases">
        <authorList>
            <person name="Yang M."/>
            <person name="Tan S."/>
        </authorList>
    </citation>
    <scope>NUCLEOTIDE SEQUENCE</scope>
</reference>